<accession>D8RTM4</accession>
<dbReference type="PANTHER" id="PTHR31151:SF0">
    <property type="entry name" value="PROLINE-TRNA LIGASE (DUF1680)"/>
    <property type="match status" value="1"/>
</dbReference>
<dbReference type="Gramene" id="EFJ24537">
    <property type="protein sequence ID" value="EFJ24537"/>
    <property type="gene ID" value="SELMODRAFT_30650"/>
</dbReference>
<dbReference type="Gene3D" id="2.80.10.50">
    <property type="match status" value="1"/>
</dbReference>
<dbReference type="OMA" id="ADEFWSD"/>
<protein>
    <recommendedName>
        <fullName evidence="5">Alpha-L-arabinofuranosidase B arabinose-binding domain-containing protein</fullName>
    </recommendedName>
</protein>
<feature type="non-terminal residue" evidence="3">
    <location>
        <position position="1"/>
    </location>
</feature>
<dbReference type="InParanoid" id="D8RTM4"/>
<feature type="domain" description="Non-reducing end beta-L-arabinofuranosidase-like GH127 catalytic" evidence="1">
    <location>
        <begin position="9"/>
        <end position="391"/>
    </location>
</feature>
<dbReference type="InterPro" id="IPR036195">
    <property type="entry name" value="AbfB_ABD_sf"/>
</dbReference>
<dbReference type="Proteomes" id="UP000001514">
    <property type="component" value="Unassembled WGS sequence"/>
</dbReference>
<reference evidence="3 4" key="1">
    <citation type="journal article" date="2011" name="Science">
        <title>The Selaginella genome identifies genetic changes associated with the evolution of vascular plants.</title>
        <authorList>
            <person name="Banks J.A."/>
            <person name="Nishiyama T."/>
            <person name="Hasebe M."/>
            <person name="Bowman J.L."/>
            <person name="Gribskov M."/>
            <person name="dePamphilis C."/>
            <person name="Albert V.A."/>
            <person name="Aono N."/>
            <person name="Aoyama T."/>
            <person name="Ambrose B.A."/>
            <person name="Ashton N.W."/>
            <person name="Axtell M.J."/>
            <person name="Barker E."/>
            <person name="Barker M.S."/>
            <person name="Bennetzen J.L."/>
            <person name="Bonawitz N.D."/>
            <person name="Chapple C."/>
            <person name="Cheng C."/>
            <person name="Correa L.G."/>
            <person name="Dacre M."/>
            <person name="DeBarry J."/>
            <person name="Dreyer I."/>
            <person name="Elias M."/>
            <person name="Engstrom E.M."/>
            <person name="Estelle M."/>
            <person name="Feng L."/>
            <person name="Finet C."/>
            <person name="Floyd S.K."/>
            <person name="Frommer W.B."/>
            <person name="Fujita T."/>
            <person name="Gramzow L."/>
            <person name="Gutensohn M."/>
            <person name="Harholt J."/>
            <person name="Hattori M."/>
            <person name="Heyl A."/>
            <person name="Hirai T."/>
            <person name="Hiwatashi Y."/>
            <person name="Ishikawa M."/>
            <person name="Iwata M."/>
            <person name="Karol K.G."/>
            <person name="Koehler B."/>
            <person name="Kolukisaoglu U."/>
            <person name="Kubo M."/>
            <person name="Kurata T."/>
            <person name="Lalonde S."/>
            <person name="Li K."/>
            <person name="Li Y."/>
            <person name="Litt A."/>
            <person name="Lyons E."/>
            <person name="Manning G."/>
            <person name="Maruyama T."/>
            <person name="Michael T.P."/>
            <person name="Mikami K."/>
            <person name="Miyazaki S."/>
            <person name="Morinaga S."/>
            <person name="Murata T."/>
            <person name="Mueller-Roeber B."/>
            <person name="Nelson D.R."/>
            <person name="Obara M."/>
            <person name="Oguri Y."/>
            <person name="Olmstead R.G."/>
            <person name="Onodera N."/>
            <person name="Petersen B.L."/>
            <person name="Pils B."/>
            <person name="Prigge M."/>
            <person name="Rensing S.A."/>
            <person name="Riano-Pachon D.M."/>
            <person name="Roberts A.W."/>
            <person name="Sato Y."/>
            <person name="Scheller H.V."/>
            <person name="Schulz B."/>
            <person name="Schulz C."/>
            <person name="Shakirov E.V."/>
            <person name="Shibagaki N."/>
            <person name="Shinohara N."/>
            <person name="Shippen D.E."/>
            <person name="Soerensen I."/>
            <person name="Sotooka R."/>
            <person name="Sugimoto N."/>
            <person name="Sugita M."/>
            <person name="Sumikawa N."/>
            <person name="Tanurdzic M."/>
            <person name="Theissen G."/>
            <person name="Ulvskov P."/>
            <person name="Wakazuki S."/>
            <person name="Weng J.K."/>
            <person name="Willats W.W."/>
            <person name="Wipf D."/>
            <person name="Wolf P.G."/>
            <person name="Yang L."/>
            <person name="Zimmer A.D."/>
            <person name="Zhu Q."/>
            <person name="Mitros T."/>
            <person name="Hellsten U."/>
            <person name="Loque D."/>
            <person name="Otillar R."/>
            <person name="Salamov A."/>
            <person name="Schmutz J."/>
            <person name="Shapiro H."/>
            <person name="Lindquist E."/>
            <person name="Lucas S."/>
            <person name="Rokhsar D."/>
            <person name="Grigoriev I.V."/>
        </authorList>
    </citation>
    <scope>NUCLEOTIDE SEQUENCE [LARGE SCALE GENOMIC DNA]</scope>
</reference>
<dbReference type="GO" id="GO:0046556">
    <property type="term" value="F:alpha-L-arabinofuranosidase activity"/>
    <property type="evidence" value="ECO:0007669"/>
    <property type="project" value="InterPro"/>
</dbReference>
<dbReference type="GO" id="GO:0046373">
    <property type="term" value="P:L-arabinose metabolic process"/>
    <property type="evidence" value="ECO:0007669"/>
    <property type="project" value="InterPro"/>
</dbReference>
<dbReference type="InterPro" id="IPR008928">
    <property type="entry name" value="6-hairpin_glycosidase_sf"/>
</dbReference>
<dbReference type="InterPro" id="IPR049046">
    <property type="entry name" value="Beta-AFase-like_GH127_middle"/>
</dbReference>
<feature type="non-terminal residue" evidence="3">
    <location>
        <position position="755"/>
    </location>
</feature>
<dbReference type="InterPro" id="IPR012878">
    <property type="entry name" value="Beta-AFase-like_GH127_cat"/>
</dbReference>
<organism evidence="4">
    <name type="scientific">Selaginella moellendorffii</name>
    <name type="common">Spikemoss</name>
    <dbReference type="NCBI Taxonomy" id="88036"/>
    <lineage>
        <taxon>Eukaryota</taxon>
        <taxon>Viridiplantae</taxon>
        <taxon>Streptophyta</taxon>
        <taxon>Embryophyta</taxon>
        <taxon>Tracheophyta</taxon>
        <taxon>Lycopodiopsida</taxon>
        <taxon>Selaginellales</taxon>
        <taxon>Selaginellaceae</taxon>
        <taxon>Selaginella</taxon>
    </lineage>
</organism>
<keyword evidence="4" id="KW-1185">Reference proteome</keyword>
<dbReference type="EMBL" id="GL377589">
    <property type="protein sequence ID" value="EFJ24537.1"/>
    <property type="molecule type" value="Genomic_DNA"/>
</dbReference>
<dbReference type="KEGG" id="smo:SELMODRAFT_30650"/>
<dbReference type="PANTHER" id="PTHR31151">
    <property type="entry name" value="PROLINE-TRNA LIGASE (DUF1680)"/>
    <property type="match status" value="1"/>
</dbReference>
<dbReference type="eggNOG" id="ENOG502QRCI">
    <property type="taxonomic scope" value="Eukaryota"/>
</dbReference>
<feature type="domain" description="Non-reducing end beta-L-arabinofuranosidase-like GH127 middle" evidence="2">
    <location>
        <begin position="404"/>
        <end position="502"/>
    </location>
</feature>
<dbReference type="SUPFAM" id="SSF48208">
    <property type="entry name" value="Six-hairpin glycosidases"/>
    <property type="match status" value="1"/>
</dbReference>
<evidence type="ECO:0008006" key="5">
    <source>
        <dbReference type="Google" id="ProtNLM"/>
    </source>
</evidence>
<dbReference type="AlphaFoldDB" id="D8RTM4"/>
<name>D8RTM4_SELML</name>
<gene>
    <name evidence="3" type="ORF">SELMODRAFT_30650</name>
</gene>
<dbReference type="HOGENOM" id="CLU_008033_0_0_1"/>
<evidence type="ECO:0000313" key="3">
    <source>
        <dbReference type="EMBL" id="EFJ24537.1"/>
    </source>
</evidence>
<proteinExistence type="predicted"/>
<dbReference type="Pfam" id="PF20736">
    <property type="entry name" value="Glyco_hydro127M"/>
    <property type="match status" value="1"/>
</dbReference>
<dbReference type="FunCoup" id="D8RTM4">
    <property type="interactions" value="42"/>
</dbReference>
<dbReference type="Pfam" id="PF07944">
    <property type="entry name" value="Beta-AFase-like_GH127_cat"/>
    <property type="match status" value="1"/>
</dbReference>
<dbReference type="OrthoDB" id="5358475at2759"/>
<sequence>FLGAVSLHDVRLLPDSWQAIAQQTNLDYLLMLDVDNLVYSFRTTAGLNASGSAYGGWELPTSELRGHFVGHYLSASAMTWASTHNLTIYENMNAVVAALAECQAKIGTGYLSAFPTSLFDRFEALESVWAPYYTIHKIMAGLLDQYTYAANSLAFEMLLGMTDYFGSRVEMVIEKYSIERHWQSLNEETGGMNDVLYRIYQITGDAKHLKLAHLFDKPCFLGLLAVRADSISGFHANTHIPIVIGAQLRYEVVGDKLYKDLSEYFMKIVSSSHTYATGGTSSGEFWSNPNRLGDTLGTENEESCTTYNMLKVARNLFRWTKQMHYADFYERALINGVLTIQRGKEPGVMIYMLPLAPGSSKAKSYHGWGTPFTSFWCCYGTAIESFSKLGDSIYFTNEVQDTPQLYVIQYLSSKVLWTAAGLSLDQRVYHMTSTDPVMTVTFNFTQLVLGKTSEAKLSVRVPYWAQSSRCLLNGLELQNLTPGTFFDVSREWKTGDKLSFTFSAMLRLEKIQDERSKYSSLYAIYYGPYLLAGMSDGNYKLGSVNVSTPSRWIKPVRDSNLFSFTQLQQGKLQYLAASSDGALSMISKPQHGSEEASLATFRLKLLPSLKTIEKIQVKDVTSLLLDREVSLELLNRPGRFVTYFGIEDGVRLTNGKSSGFPSSSSVFKLRSALSGHPGEISFEASGIQGCFLVAQGRDITLECERFNKMAASFGVTTGRASYHPMSFEAYGGNDTYLMFPLSSYSDEKYAVYFEV</sequence>
<evidence type="ECO:0000313" key="4">
    <source>
        <dbReference type="Proteomes" id="UP000001514"/>
    </source>
</evidence>
<dbReference type="SUPFAM" id="SSF110221">
    <property type="entry name" value="AbfB domain"/>
    <property type="match status" value="1"/>
</dbReference>
<evidence type="ECO:0000259" key="2">
    <source>
        <dbReference type="Pfam" id="PF20736"/>
    </source>
</evidence>
<evidence type="ECO:0000259" key="1">
    <source>
        <dbReference type="Pfam" id="PF07944"/>
    </source>
</evidence>